<dbReference type="EMBL" id="LGTE01000013">
    <property type="protein sequence ID" value="KNZ69386.1"/>
    <property type="molecule type" value="Genomic_DNA"/>
</dbReference>
<dbReference type="RefSeq" id="WP_052218210.1">
    <property type="nucleotide sequence ID" value="NZ_LGTE01000013.1"/>
</dbReference>
<name>A0A0L6W1M9_9FIRM</name>
<dbReference type="Pfam" id="PF10050">
    <property type="entry name" value="DUF2284"/>
    <property type="match status" value="1"/>
</dbReference>
<protein>
    <recommendedName>
        <fullName evidence="3">Metal-binding protein</fullName>
    </recommendedName>
</protein>
<comment type="caution">
    <text evidence="1">The sequence shown here is derived from an EMBL/GenBank/DDBJ whole genome shotgun (WGS) entry which is preliminary data.</text>
</comment>
<proteinExistence type="predicted"/>
<accession>A0A0L6W1M9</accession>
<reference evidence="2" key="1">
    <citation type="submission" date="2015-07" db="EMBL/GenBank/DDBJ databases">
        <title>Complete Genome of Thermincola ferriacetica strain Z-0001T.</title>
        <authorList>
            <person name="Lusk B."/>
            <person name="Badalamenti J.P."/>
            <person name="Parameswaran P."/>
            <person name="Bond D.R."/>
            <person name="Torres C.I."/>
        </authorList>
    </citation>
    <scope>NUCLEOTIDE SEQUENCE [LARGE SCALE GENOMIC DNA]</scope>
    <source>
        <strain evidence="2">Z-0001</strain>
    </source>
</reference>
<evidence type="ECO:0008006" key="3">
    <source>
        <dbReference type="Google" id="ProtNLM"/>
    </source>
</evidence>
<sequence length="182" mass="20474">MQAERYKSLEDYALEQGAFRAKFIPAGQVVIDERVRLKCQVPVCRDYNKHLMCPPHNYSVEHFKSLCTRYSSALLVQVRSEGFEPNQLTEAEIKLHLIINKVEGKALTDGYYLAAGFIASSCKLCPECVGYHSGEPCRHPYEARPSIESMGVDIFKTSKNAGLDFQFGLSTEVIYTGLLLID</sequence>
<dbReference type="Proteomes" id="UP000037175">
    <property type="component" value="Unassembled WGS sequence"/>
</dbReference>
<dbReference type="InterPro" id="IPR019271">
    <property type="entry name" value="DUF2284_metal-binding"/>
</dbReference>
<dbReference type="AlphaFoldDB" id="A0A0L6W1M9"/>
<keyword evidence="2" id="KW-1185">Reference proteome</keyword>
<evidence type="ECO:0000313" key="1">
    <source>
        <dbReference type="EMBL" id="KNZ69386.1"/>
    </source>
</evidence>
<organism evidence="1 2">
    <name type="scientific">Thermincola ferriacetica</name>
    <dbReference type="NCBI Taxonomy" id="281456"/>
    <lineage>
        <taxon>Bacteria</taxon>
        <taxon>Bacillati</taxon>
        <taxon>Bacillota</taxon>
        <taxon>Clostridia</taxon>
        <taxon>Eubacteriales</taxon>
        <taxon>Thermincolaceae</taxon>
        <taxon>Thermincola</taxon>
    </lineage>
</organism>
<gene>
    <name evidence="1" type="ORF">Tfer_2024</name>
</gene>
<evidence type="ECO:0000313" key="2">
    <source>
        <dbReference type="Proteomes" id="UP000037175"/>
    </source>
</evidence>